<feature type="repeat" description="ANK" evidence="3">
    <location>
        <begin position="473"/>
        <end position="505"/>
    </location>
</feature>
<dbReference type="PANTHER" id="PTHR24171:SF8">
    <property type="entry name" value="BRCA1-ASSOCIATED RING DOMAIN PROTEIN 1"/>
    <property type="match status" value="1"/>
</dbReference>
<evidence type="ECO:0000256" key="4">
    <source>
        <dbReference type="SAM" id="MobiDB-lite"/>
    </source>
</evidence>
<feature type="compositionally biased region" description="Basic and acidic residues" evidence="4">
    <location>
        <begin position="561"/>
        <end position="579"/>
    </location>
</feature>
<keyword evidence="7" id="KW-1185">Reference proteome</keyword>
<evidence type="ECO:0000313" key="6">
    <source>
        <dbReference type="EMBL" id="PKS04972.1"/>
    </source>
</evidence>
<dbReference type="PROSITE" id="PS50088">
    <property type="entry name" value="ANK_REPEAT"/>
    <property type="match status" value="2"/>
</dbReference>
<dbReference type="Gene3D" id="2.40.70.10">
    <property type="entry name" value="Acid Proteases"/>
    <property type="match status" value="1"/>
</dbReference>
<evidence type="ECO:0000259" key="5">
    <source>
        <dbReference type="Pfam" id="PF09668"/>
    </source>
</evidence>
<feature type="region of interest" description="Disordered" evidence="4">
    <location>
        <begin position="561"/>
        <end position="584"/>
    </location>
</feature>
<gene>
    <name evidence="6" type="ORF">jhhlp_008338</name>
</gene>
<evidence type="ECO:0000256" key="3">
    <source>
        <dbReference type="PROSITE-ProRule" id="PRU00023"/>
    </source>
</evidence>
<reference evidence="6 7" key="1">
    <citation type="journal article" date="2017" name="G3 (Bethesda)">
        <title>First Draft Genome Sequence of the Pathogenic Fungus Lomentospora prolificans (Formerly Scedosporium prolificans).</title>
        <authorList>
            <person name="Luo R."/>
            <person name="Zimin A."/>
            <person name="Workman R."/>
            <person name="Fan Y."/>
            <person name="Pertea G."/>
            <person name="Grossman N."/>
            <person name="Wear M.P."/>
            <person name="Jia B."/>
            <person name="Miller H."/>
            <person name="Casadevall A."/>
            <person name="Timp W."/>
            <person name="Zhang S.X."/>
            <person name="Salzberg S.L."/>
        </authorList>
    </citation>
    <scope>NUCLEOTIDE SEQUENCE [LARGE SCALE GENOMIC DNA]</scope>
    <source>
        <strain evidence="6 7">JHH-5317</strain>
    </source>
</reference>
<feature type="domain" description="Aspartic peptidase DDI1-type" evidence="5">
    <location>
        <begin position="594"/>
        <end position="689"/>
    </location>
</feature>
<evidence type="ECO:0000256" key="1">
    <source>
        <dbReference type="ARBA" id="ARBA00022737"/>
    </source>
</evidence>
<keyword evidence="2 3" id="KW-0040">ANK repeat</keyword>
<comment type="caution">
    <text evidence="6">The sequence shown here is derived from an EMBL/GenBank/DDBJ whole genome shotgun (WGS) entry which is preliminary data.</text>
</comment>
<dbReference type="GO" id="GO:0085020">
    <property type="term" value="P:protein K6-linked ubiquitination"/>
    <property type="evidence" value="ECO:0007669"/>
    <property type="project" value="TreeGrafter"/>
</dbReference>
<dbReference type="InterPro" id="IPR021109">
    <property type="entry name" value="Peptidase_aspartic_dom_sf"/>
</dbReference>
<feature type="repeat" description="ANK" evidence="3">
    <location>
        <begin position="440"/>
        <end position="472"/>
    </location>
</feature>
<dbReference type="OrthoDB" id="2378324at2759"/>
<dbReference type="SMART" id="SM00248">
    <property type="entry name" value="ANK"/>
    <property type="match status" value="3"/>
</dbReference>
<proteinExistence type="predicted"/>
<dbReference type="PROSITE" id="PS50297">
    <property type="entry name" value="ANK_REP_REGION"/>
    <property type="match status" value="2"/>
</dbReference>
<keyword evidence="1" id="KW-0677">Repeat</keyword>
<dbReference type="GO" id="GO:0006508">
    <property type="term" value="P:proteolysis"/>
    <property type="evidence" value="ECO:0007669"/>
    <property type="project" value="InterPro"/>
</dbReference>
<dbReference type="SUPFAM" id="SSF48403">
    <property type="entry name" value="Ankyrin repeat"/>
    <property type="match status" value="1"/>
</dbReference>
<sequence length="723" mass="79355">MSISEAYTAYERIANALFTFHRQRDTFFGKMAEKMAKSSSLKFDADTLVRSVEDVLDRAQQRRDSRIIGHRDAAVKVFVTAAAKQAAGLQQHRIRTYRHGGEFQPELTVAQACHAALAASGLVGPCSVATAGFSYIEGVPAWNNPVQEAMDEVQALWPGFPVKSILSLGTGIPGAAVLKAFPKPVGRVVVDFAVEAAAAARIFEREHSELEISGRYTRFSIAHGLDGSELSGGMPHQAIEARTKEYLDAQKAAVKRYVQMVTGIYEFSPPAGPPASEPVVDFGQAMDIASPPYLEPEEELESYASVMGDKEGEVDEKKPTWPDEKKTWRNEKMEETSELNEKALLDEKQELLRADEGGPSEKVLGKSNMVGSMDEKKRTPKKSMLLMSENGLAWLEQNGSLKALHPQSHQVLIDATRAGHLDVAKALLDAGVPIDCQDKFGRTPLQVAVLAGKANLVEFFLALGSDVSIIDDFGDTTLLMAAKNQQVEFCTKLLDAGADPNYRDDMWWAPVDWASFLGNEPLVVLLAPRTNLACADTGGQSALGWARLRKADAAAKILEEEIAKQTKESPETRKTEERPSLASMENGSAIETPVIIGNCAYKAWLSTATERTMMSIRTAQQTGLDYLIDQRWAGNVKGISSEKIHGRVHDFELGLGTKTYHISAAVMDYSGFDILLGMDFCRKWAARIDTCALRMDLHDGNSVQFYDMLIGRRTGNGKRRAYV</sequence>
<dbReference type="GO" id="GO:0004190">
    <property type="term" value="F:aspartic-type endopeptidase activity"/>
    <property type="evidence" value="ECO:0007669"/>
    <property type="project" value="InterPro"/>
</dbReference>
<dbReference type="GO" id="GO:0004842">
    <property type="term" value="F:ubiquitin-protein transferase activity"/>
    <property type="evidence" value="ECO:0007669"/>
    <property type="project" value="TreeGrafter"/>
</dbReference>
<accession>A0A2N3MXS2</accession>
<dbReference type="EMBL" id="NLAX01001623">
    <property type="protein sequence ID" value="PKS04972.1"/>
    <property type="molecule type" value="Genomic_DNA"/>
</dbReference>
<dbReference type="Pfam" id="PF12796">
    <property type="entry name" value="Ank_2"/>
    <property type="match status" value="1"/>
</dbReference>
<dbReference type="InterPro" id="IPR002110">
    <property type="entry name" value="Ankyrin_rpt"/>
</dbReference>
<name>A0A2N3MXS2_9PEZI</name>
<organism evidence="6 7">
    <name type="scientific">Lomentospora prolificans</name>
    <dbReference type="NCBI Taxonomy" id="41688"/>
    <lineage>
        <taxon>Eukaryota</taxon>
        <taxon>Fungi</taxon>
        <taxon>Dikarya</taxon>
        <taxon>Ascomycota</taxon>
        <taxon>Pezizomycotina</taxon>
        <taxon>Sordariomycetes</taxon>
        <taxon>Hypocreomycetidae</taxon>
        <taxon>Microascales</taxon>
        <taxon>Microascaceae</taxon>
        <taxon>Lomentospora</taxon>
    </lineage>
</organism>
<protein>
    <recommendedName>
        <fullName evidence="5">Aspartic peptidase DDI1-type domain-containing protein</fullName>
    </recommendedName>
</protein>
<dbReference type="Pfam" id="PF09668">
    <property type="entry name" value="Asp_protease"/>
    <property type="match status" value="1"/>
</dbReference>
<dbReference type="SUPFAM" id="SSF50630">
    <property type="entry name" value="Acid proteases"/>
    <property type="match status" value="1"/>
</dbReference>
<dbReference type="STRING" id="41688.A0A2N3MXS2"/>
<dbReference type="Gene3D" id="1.25.40.20">
    <property type="entry name" value="Ankyrin repeat-containing domain"/>
    <property type="match status" value="1"/>
</dbReference>
<dbReference type="InParanoid" id="A0A2N3MXS2"/>
<evidence type="ECO:0000313" key="7">
    <source>
        <dbReference type="Proteomes" id="UP000233524"/>
    </source>
</evidence>
<dbReference type="VEuPathDB" id="FungiDB:jhhlp_008338"/>
<dbReference type="Proteomes" id="UP000233524">
    <property type="component" value="Unassembled WGS sequence"/>
</dbReference>
<dbReference type="Gene3D" id="3.40.1090.10">
    <property type="entry name" value="Cytosolic phospholipase A2 catalytic domain"/>
    <property type="match status" value="1"/>
</dbReference>
<dbReference type="AlphaFoldDB" id="A0A2N3MXS2"/>
<feature type="region of interest" description="Disordered" evidence="4">
    <location>
        <begin position="308"/>
        <end position="338"/>
    </location>
</feature>
<dbReference type="InterPro" id="IPR036770">
    <property type="entry name" value="Ankyrin_rpt-contain_sf"/>
</dbReference>
<dbReference type="InterPro" id="IPR019103">
    <property type="entry name" value="Peptidase_aspartic_DDI1-type"/>
</dbReference>
<evidence type="ECO:0000256" key="2">
    <source>
        <dbReference type="ARBA" id="ARBA00023043"/>
    </source>
</evidence>
<dbReference type="PANTHER" id="PTHR24171">
    <property type="entry name" value="ANKYRIN REPEAT DOMAIN-CONTAINING PROTEIN 39-RELATED"/>
    <property type="match status" value="1"/>
</dbReference>